<gene>
    <name evidence="5" type="primary">soxS_1</name>
    <name evidence="5" type="ORF">NCTC7406_02904</name>
</gene>
<organism evidence="5 6">
    <name type="scientific">Salmonella enterica subsp. enterica serovar Sanjuan</name>
    <dbReference type="NCBI Taxonomy" id="1160765"/>
    <lineage>
        <taxon>Bacteria</taxon>
        <taxon>Pseudomonadati</taxon>
        <taxon>Pseudomonadota</taxon>
        <taxon>Gammaproteobacteria</taxon>
        <taxon>Enterobacterales</taxon>
        <taxon>Enterobacteriaceae</taxon>
        <taxon>Salmonella</taxon>
    </lineage>
</organism>
<dbReference type="InterPro" id="IPR011051">
    <property type="entry name" value="RmlC_Cupin_sf"/>
</dbReference>
<protein>
    <submittedName>
        <fullName evidence="5">AraC family transcriptional regulator</fullName>
    </submittedName>
</protein>
<feature type="domain" description="HTH araC/xylS-type" evidence="4">
    <location>
        <begin position="145"/>
        <end position="243"/>
    </location>
</feature>
<dbReference type="EMBL" id="LR134142">
    <property type="protein sequence ID" value="VEA07274.1"/>
    <property type="molecule type" value="Genomic_DNA"/>
</dbReference>
<dbReference type="InterPro" id="IPR018060">
    <property type="entry name" value="HTH_AraC"/>
</dbReference>
<dbReference type="AlphaFoldDB" id="A0A3S4G7G4"/>
<evidence type="ECO:0000259" key="4">
    <source>
        <dbReference type="PROSITE" id="PS01124"/>
    </source>
</evidence>
<dbReference type="Pfam" id="PF12833">
    <property type="entry name" value="HTH_18"/>
    <property type="match status" value="1"/>
</dbReference>
<dbReference type="Proteomes" id="UP000276345">
    <property type="component" value="Chromosome"/>
</dbReference>
<dbReference type="SMART" id="SM00342">
    <property type="entry name" value="HTH_ARAC"/>
    <property type="match status" value="1"/>
</dbReference>
<reference evidence="5 6" key="1">
    <citation type="submission" date="2018-12" db="EMBL/GenBank/DDBJ databases">
        <authorList>
            <consortium name="Pathogen Informatics"/>
        </authorList>
    </citation>
    <scope>NUCLEOTIDE SEQUENCE [LARGE SCALE GENOMIC DNA]</scope>
    <source>
        <strain evidence="5 6">NCTC7406</strain>
    </source>
</reference>
<proteinExistence type="predicted"/>
<dbReference type="PRINTS" id="PR00032">
    <property type="entry name" value="HTHARAC"/>
</dbReference>
<accession>A0A3S4G7G4</accession>
<evidence type="ECO:0000313" key="5">
    <source>
        <dbReference type="EMBL" id="VEA07274.1"/>
    </source>
</evidence>
<dbReference type="SUPFAM" id="SSF51182">
    <property type="entry name" value="RmlC-like cupins"/>
    <property type="match status" value="1"/>
</dbReference>
<keyword evidence="3" id="KW-0804">Transcription</keyword>
<keyword evidence="2" id="KW-0238">DNA-binding</keyword>
<dbReference type="Gene3D" id="1.10.10.60">
    <property type="entry name" value="Homeodomain-like"/>
    <property type="match status" value="2"/>
</dbReference>
<dbReference type="InterPro" id="IPR013096">
    <property type="entry name" value="Cupin_2"/>
</dbReference>
<evidence type="ECO:0000313" key="6">
    <source>
        <dbReference type="Proteomes" id="UP000276345"/>
    </source>
</evidence>
<evidence type="ECO:0000256" key="3">
    <source>
        <dbReference type="ARBA" id="ARBA00023163"/>
    </source>
</evidence>
<dbReference type="PANTHER" id="PTHR43280:SF17">
    <property type="entry name" value="ARAC-TYPE DNA-BINDING DOMAIN-CONTAINING PROTEIN"/>
    <property type="match status" value="1"/>
</dbReference>
<dbReference type="Gene3D" id="2.60.120.10">
    <property type="entry name" value="Jelly Rolls"/>
    <property type="match status" value="1"/>
</dbReference>
<dbReference type="SUPFAM" id="SSF46689">
    <property type="entry name" value="Homeodomain-like"/>
    <property type="match status" value="2"/>
</dbReference>
<dbReference type="PROSITE" id="PS01124">
    <property type="entry name" value="HTH_ARAC_FAMILY_2"/>
    <property type="match status" value="1"/>
</dbReference>
<dbReference type="Pfam" id="PF07883">
    <property type="entry name" value="Cupin_2"/>
    <property type="match status" value="1"/>
</dbReference>
<name>A0A3S4G7G4_SALET</name>
<evidence type="ECO:0000256" key="1">
    <source>
        <dbReference type="ARBA" id="ARBA00023015"/>
    </source>
</evidence>
<dbReference type="GO" id="GO:0003700">
    <property type="term" value="F:DNA-binding transcription factor activity"/>
    <property type="evidence" value="ECO:0007669"/>
    <property type="project" value="InterPro"/>
</dbReference>
<sequence>MHDNETELIYVKKGIARLIIDSSLYVAHADDIVVVERGRLHAVASDSNSPATTYTCALYGFCFPGWEENQLLQSHSCPVVSVVQGKEVIKSIFNELSVLLPQGKNVLASSVYDAFAYTLTALYYENFKNAYRSEQGYIKKDVLIKDVLVYLNNNYREKITLDQLSKKFRASVSYICHEFAKEYHISPINYVIQRRMTEAKFALTNTESPLAEISWRVGYENVDHFAKLFMRHVGCSPNDYRKQFKNSLVEQAYLLPNT</sequence>
<dbReference type="CDD" id="cd02208">
    <property type="entry name" value="cupin_RmlC-like"/>
    <property type="match status" value="1"/>
</dbReference>
<dbReference type="InterPro" id="IPR020449">
    <property type="entry name" value="Tscrpt_reg_AraC-type_HTH"/>
</dbReference>
<dbReference type="InterPro" id="IPR009057">
    <property type="entry name" value="Homeodomain-like_sf"/>
</dbReference>
<evidence type="ECO:0000256" key="2">
    <source>
        <dbReference type="ARBA" id="ARBA00023125"/>
    </source>
</evidence>
<keyword evidence="1" id="KW-0805">Transcription regulation</keyword>
<dbReference type="GO" id="GO:0043565">
    <property type="term" value="F:sequence-specific DNA binding"/>
    <property type="evidence" value="ECO:0007669"/>
    <property type="project" value="InterPro"/>
</dbReference>
<dbReference type="InterPro" id="IPR014710">
    <property type="entry name" value="RmlC-like_jellyroll"/>
</dbReference>
<dbReference type="PANTHER" id="PTHR43280">
    <property type="entry name" value="ARAC-FAMILY TRANSCRIPTIONAL REGULATOR"/>
    <property type="match status" value="1"/>
</dbReference>